<name>A0AA44EQK7_9HYPH</name>
<feature type="region of interest" description="Disordered" evidence="1">
    <location>
        <begin position="25"/>
        <end position="54"/>
    </location>
</feature>
<evidence type="ECO:0000256" key="1">
    <source>
        <dbReference type="SAM" id="MobiDB-lite"/>
    </source>
</evidence>
<reference evidence="2" key="1">
    <citation type="submission" date="2019-07" db="EMBL/GenBank/DDBJ databases">
        <title>FDA dAtabase for Regulatory Grade micrObial Sequences (FDA-ARGOS): Supporting development and validation of Infectious Disease Dx tests.</title>
        <authorList>
            <person name="Bachman M."/>
            <person name="Young C."/>
            <person name="Tallon L."/>
            <person name="Sadzewicz L."/>
            <person name="Vavikolanu K."/>
            <person name="Mehta A."/>
            <person name="Aluvathingal J."/>
            <person name="Nadendla S."/>
            <person name="Nandy P."/>
            <person name="Geyer C."/>
            <person name="Yan Y."/>
            <person name="Sichtig H."/>
        </authorList>
    </citation>
    <scope>NUCLEOTIDE SEQUENCE</scope>
    <source>
        <strain evidence="2">FDAARGOS_618</strain>
    </source>
</reference>
<dbReference type="AlphaFoldDB" id="A0AA44EQK7"/>
<dbReference type="Proteomes" id="UP001155820">
    <property type="component" value="Unassembled WGS sequence"/>
</dbReference>
<proteinExistence type="predicted"/>
<sequence length="54" mass="5585">MNQPTSGGQYVRDPETGELTKVTGAAAEAPAAASETETLKTVEKAAPVKRGRNV</sequence>
<feature type="compositionally biased region" description="Low complexity" evidence="1">
    <location>
        <begin position="25"/>
        <end position="36"/>
    </location>
</feature>
<evidence type="ECO:0000313" key="2">
    <source>
        <dbReference type="EMBL" id="NRF22875.1"/>
    </source>
</evidence>
<organism evidence="2 3">
    <name type="scientific">Agrobacterium pusense</name>
    <dbReference type="NCBI Taxonomy" id="648995"/>
    <lineage>
        <taxon>Bacteria</taxon>
        <taxon>Pseudomonadati</taxon>
        <taxon>Pseudomonadota</taxon>
        <taxon>Alphaproteobacteria</taxon>
        <taxon>Hyphomicrobiales</taxon>
        <taxon>Rhizobiaceae</taxon>
        <taxon>Rhizobium/Agrobacterium group</taxon>
        <taxon>Agrobacterium</taxon>
    </lineage>
</organism>
<gene>
    <name evidence="2" type="ORF">FOB26_27865</name>
</gene>
<dbReference type="EMBL" id="JABRWM010000006">
    <property type="protein sequence ID" value="NRF22875.1"/>
    <property type="molecule type" value="Genomic_DNA"/>
</dbReference>
<comment type="caution">
    <text evidence="2">The sequence shown here is derived from an EMBL/GenBank/DDBJ whole genome shotgun (WGS) entry which is preliminary data.</text>
</comment>
<protein>
    <submittedName>
        <fullName evidence="2">Uncharacterized protein</fullName>
    </submittedName>
</protein>
<evidence type="ECO:0000313" key="3">
    <source>
        <dbReference type="Proteomes" id="UP001155820"/>
    </source>
</evidence>
<accession>A0AA44EQK7</accession>
<keyword evidence="3" id="KW-1185">Reference proteome</keyword>
<dbReference type="RefSeq" id="WP_172874212.1">
    <property type="nucleotide sequence ID" value="NZ_JABRWL010000006.1"/>
</dbReference>